<dbReference type="RefSeq" id="WP_331289301.1">
    <property type="nucleotide sequence ID" value="NZ_MLBR01000014.1"/>
</dbReference>
<dbReference type="Proteomes" id="UP001355206">
    <property type="component" value="Unassembled WGS sequence"/>
</dbReference>
<name>A0ABU7TV48_9HYPH</name>
<protein>
    <recommendedName>
        <fullName evidence="4">DUF2191 domain-containing protein</fullName>
    </recommendedName>
</protein>
<evidence type="ECO:0000313" key="3">
    <source>
        <dbReference type="Proteomes" id="UP001355206"/>
    </source>
</evidence>
<gene>
    <name evidence="2" type="ORF">MOTC310_25690</name>
</gene>
<evidence type="ECO:0000256" key="1">
    <source>
        <dbReference type="SAM" id="MobiDB-lite"/>
    </source>
</evidence>
<sequence length="85" mass="9132">MHPDPEAAPAEIRLREAETIAVAYRRAAKGDAWTALVAAIADALVDLDALEQRLARQGRLISPGYARGRVESGGIRGQRRAGPED</sequence>
<proteinExistence type="predicted"/>
<dbReference type="EMBL" id="MLCA01000014">
    <property type="protein sequence ID" value="MEE7493642.1"/>
    <property type="molecule type" value="Genomic_DNA"/>
</dbReference>
<reference evidence="2 3" key="1">
    <citation type="journal article" date="2012" name="Genet. Mol. Biol.">
        <title>Analysis of 16S rRNA and mxaF genes revealing insights into Methylobacterium niche-specific plant association.</title>
        <authorList>
            <person name="Dourado M.N."/>
            <person name="Andreote F.D."/>
            <person name="Dini-Andreote F."/>
            <person name="Conti R."/>
            <person name="Araujo J.M."/>
            <person name="Araujo W.L."/>
        </authorList>
    </citation>
    <scope>NUCLEOTIDE SEQUENCE [LARGE SCALE GENOMIC DNA]</scope>
    <source>
        <strain evidence="2 3">TC3-10</strain>
    </source>
</reference>
<accession>A0ABU7TV48</accession>
<evidence type="ECO:0000313" key="2">
    <source>
        <dbReference type="EMBL" id="MEE7493642.1"/>
    </source>
</evidence>
<organism evidence="2 3">
    <name type="scientific">Methylobacterium oryzae</name>
    <dbReference type="NCBI Taxonomy" id="334852"/>
    <lineage>
        <taxon>Bacteria</taxon>
        <taxon>Pseudomonadati</taxon>
        <taxon>Pseudomonadota</taxon>
        <taxon>Alphaproteobacteria</taxon>
        <taxon>Hyphomicrobiales</taxon>
        <taxon>Methylobacteriaceae</taxon>
        <taxon>Methylobacterium</taxon>
    </lineage>
</organism>
<feature type="region of interest" description="Disordered" evidence="1">
    <location>
        <begin position="65"/>
        <end position="85"/>
    </location>
</feature>
<evidence type="ECO:0008006" key="4">
    <source>
        <dbReference type="Google" id="ProtNLM"/>
    </source>
</evidence>
<comment type="caution">
    <text evidence="2">The sequence shown here is derived from an EMBL/GenBank/DDBJ whole genome shotgun (WGS) entry which is preliminary data.</text>
</comment>
<keyword evidence="3" id="KW-1185">Reference proteome</keyword>